<evidence type="ECO:0000256" key="1">
    <source>
        <dbReference type="SAM" id="MobiDB-lite"/>
    </source>
</evidence>
<evidence type="ECO:0000313" key="2">
    <source>
        <dbReference type="EnsemblPlants" id="AET7Gv21038900.1"/>
    </source>
</evidence>
<protein>
    <submittedName>
        <fullName evidence="2">Uncharacterized protein</fullName>
    </submittedName>
</protein>
<keyword evidence="3" id="KW-1185">Reference proteome</keyword>
<reference evidence="2" key="3">
    <citation type="journal article" date="2017" name="Nature">
        <title>Genome sequence of the progenitor of the wheat D genome Aegilops tauschii.</title>
        <authorList>
            <person name="Luo M.C."/>
            <person name="Gu Y.Q."/>
            <person name="Puiu D."/>
            <person name="Wang H."/>
            <person name="Twardziok S.O."/>
            <person name="Deal K.R."/>
            <person name="Huo N."/>
            <person name="Zhu T."/>
            <person name="Wang L."/>
            <person name="Wang Y."/>
            <person name="McGuire P.E."/>
            <person name="Liu S."/>
            <person name="Long H."/>
            <person name="Ramasamy R.K."/>
            <person name="Rodriguez J.C."/>
            <person name="Van S.L."/>
            <person name="Yuan L."/>
            <person name="Wang Z."/>
            <person name="Xia Z."/>
            <person name="Xiao L."/>
            <person name="Anderson O.D."/>
            <person name="Ouyang S."/>
            <person name="Liang Y."/>
            <person name="Zimin A.V."/>
            <person name="Pertea G."/>
            <person name="Qi P."/>
            <person name="Bennetzen J.L."/>
            <person name="Dai X."/>
            <person name="Dawson M.W."/>
            <person name="Muller H.G."/>
            <person name="Kugler K."/>
            <person name="Rivarola-Duarte L."/>
            <person name="Spannagl M."/>
            <person name="Mayer K.F.X."/>
            <person name="Lu F.H."/>
            <person name="Bevan M.W."/>
            <person name="Leroy P."/>
            <person name="Li P."/>
            <person name="You F.M."/>
            <person name="Sun Q."/>
            <person name="Liu Z."/>
            <person name="Lyons E."/>
            <person name="Wicker T."/>
            <person name="Salzberg S.L."/>
            <person name="Devos K.M."/>
            <person name="Dvorak J."/>
        </authorList>
    </citation>
    <scope>NUCLEOTIDE SEQUENCE [LARGE SCALE GENOMIC DNA]</scope>
    <source>
        <strain evidence="2">cv. AL8/78</strain>
    </source>
</reference>
<dbReference type="PANTHER" id="PTHR37768">
    <property type="entry name" value="OS06G0694800 PROTEIN"/>
    <property type="match status" value="1"/>
</dbReference>
<dbReference type="Proteomes" id="UP000015105">
    <property type="component" value="Chromosome 7D"/>
</dbReference>
<proteinExistence type="predicted"/>
<dbReference type="AlphaFoldDB" id="A0A453SRE4"/>
<reference evidence="3" key="1">
    <citation type="journal article" date="2014" name="Science">
        <title>Ancient hybridizations among the ancestral genomes of bread wheat.</title>
        <authorList>
            <consortium name="International Wheat Genome Sequencing Consortium,"/>
            <person name="Marcussen T."/>
            <person name="Sandve S.R."/>
            <person name="Heier L."/>
            <person name="Spannagl M."/>
            <person name="Pfeifer M."/>
            <person name="Jakobsen K.S."/>
            <person name="Wulff B.B."/>
            <person name="Steuernagel B."/>
            <person name="Mayer K.F."/>
            <person name="Olsen O.A."/>
        </authorList>
    </citation>
    <scope>NUCLEOTIDE SEQUENCE [LARGE SCALE GENOMIC DNA]</scope>
    <source>
        <strain evidence="3">cv. AL8/78</strain>
    </source>
</reference>
<accession>A0A453SRE4</accession>
<reference evidence="3" key="2">
    <citation type="journal article" date="2017" name="Nat. Plants">
        <title>The Aegilops tauschii genome reveals multiple impacts of transposons.</title>
        <authorList>
            <person name="Zhao G."/>
            <person name="Zou C."/>
            <person name="Li K."/>
            <person name="Wang K."/>
            <person name="Li T."/>
            <person name="Gao L."/>
            <person name="Zhang X."/>
            <person name="Wang H."/>
            <person name="Yang Z."/>
            <person name="Liu X."/>
            <person name="Jiang W."/>
            <person name="Mao L."/>
            <person name="Kong X."/>
            <person name="Jiao Y."/>
            <person name="Jia J."/>
        </authorList>
    </citation>
    <scope>NUCLEOTIDE SEQUENCE [LARGE SCALE GENOMIC DNA]</scope>
    <source>
        <strain evidence="3">cv. AL8/78</strain>
    </source>
</reference>
<reference evidence="2" key="5">
    <citation type="journal article" date="2021" name="G3 (Bethesda)">
        <title>Aegilops tauschii genome assembly Aet v5.0 features greater sequence contiguity and improved annotation.</title>
        <authorList>
            <person name="Wang L."/>
            <person name="Zhu T."/>
            <person name="Rodriguez J.C."/>
            <person name="Deal K.R."/>
            <person name="Dubcovsky J."/>
            <person name="McGuire P.E."/>
            <person name="Lux T."/>
            <person name="Spannagl M."/>
            <person name="Mayer K.F.X."/>
            <person name="Baldrich P."/>
            <person name="Meyers B.C."/>
            <person name="Huo N."/>
            <person name="Gu Y.Q."/>
            <person name="Zhou H."/>
            <person name="Devos K.M."/>
            <person name="Bennetzen J.L."/>
            <person name="Unver T."/>
            <person name="Budak H."/>
            <person name="Gulick P.J."/>
            <person name="Galiba G."/>
            <person name="Kalapos B."/>
            <person name="Nelson D.R."/>
            <person name="Li P."/>
            <person name="You F.M."/>
            <person name="Luo M.C."/>
            <person name="Dvorak J."/>
        </authorList>
    </citation>
    <scope>NUCLEOTIDE SEQUENCE [LARGE SCALE GENOMIC DNA]</scope>
    <source>
        <strain evidence="2">cv. AL8/78</strain>
    </source>
</reference>
<organism evidence="2 3">
    <name type="scientific">Aegilops tauschii subsp. strangulata</name>
    <name type="common">Goatgrass</name>
    <dbReference type="NCBI Taxonomy" id="200361"/>
    <lineage>
        <taxon>Eukaryota</taxon>
        <taxon>Viridiplantae</taxon>
        <taxon>Streptophyta</taxon>
        <taxon>Embryophyta</taxon>
        <taxon>Tracheophyta</taxon>
        <taxon>Spermatophyta</taxon>
        <taxon>Magnoliopsida</taxon>
        <taxon>Liliopsida</taxon>
        <taxon>Poales</taxon>
        <taxon>Poaceae</taxon>
        <taxon>BOP clade</taxon>
        <taxon>Pooideae</taxon>
        <taxon>Triticodae</taxon>
        <taxon>Triticeae</taxon>
        <taxon>Triticinae</taxon>
        <taxon>Aegilops</taxon>
    </lineage>
</organism>
<dbReference type="PANTHER" id="PTHR37768:SF2">
    <property type="entry name" value="OS06G0694800 PROTEIN"/>
    <property type="match status" value="1"/>
</dbReference>
<dbReference type="STRING" id="200361.A0A453SRE4"/>
<sequence length="216" mass="22789">ACLCVRKKLCYGTNKRSKDISPLEVSPGRSHSAKWPLAHLKISLLVSYCPSSSSSQNAAIPESYKITLLSPLPISNCSKQSRNSEKEEDIARASKASKLEAQGEITAMALAPTSLQSFLTGRPLCTAPQLTRSSIRPASARLSCRASDQKDAPPSWAGNLELKNLGKLAMVAMAAGVLVLAPVDDAMAGKSGGRIGGKAFRSAAPRSSGPRINNSR</sequence>
<reference evidence="2" key="4">
    <citation type="submission" date="2019-03" db="UniProtKB">
        <authorList>
            <consortium name="EnsemblPlants"/>
        </authorList>
    </citation>
    <scope>IDENTIFICATION</scope>
</reference>
<evidence type="ECO:0000313" key="3">
    <source>
        <dbReference type="Proteomes" id="UP000015105"/>
    </source>
</evidence>
<dbReference type="Gramene" id="AET7Gv21038900.1">
    <property type="protein sequence ID" value="AET7Gv21038900.1"/>
    <property type="gene ID" value="AET7Gv21038900"/>
</dbReference>
<name>A0A453SRE4_AEGTS</name>
<dbReference type="EnsemblPlants" id="AET7Gv21038900.1">
    <property type="protein sequence ID" value="AET7Gv21038900.1"/>
    <property type="gene ID" value="AET7Gv21038900"/>
</dbReference>
<feature type="region of interest" description="Disordered" evidence="1">
    <location>
        <begin position="191"/>
        <end position="216"/>
    </location>
</feature>